<keyword evidence="3" id="KW-1185">Reference proteome</keyword>
<sequence length="99" mass="11361">MLSNNTTKAPTFPIIDFYDLENRFEIIAEQVLEACKNVGFFGIVNHSGPTSAQFDQVYEMGKQFFEQPIEKKVPYGRTEMKSRGGYFSLTPHKCDNWGK</sequence>
<proteinExistence type="predicted"/>
<protein>
    <recommendedName>
        <fullName evidence="1">Non-haem dioxygenase N-terminal domain-containing protein</fullName>
    </recommendedName>
</protein>
<feature type="domain" description="Non-haem dioxygenase N-terminal" evidence="1">
    <location>
        <begin position="13"/>
        <end position="89"/>
    </location>
</feature>
<name>A0A8H7VDF6_9FUNG</name>
<dbReference type="InterPro" id="IPR027443">
    <property type="entry name" value="IPNS-like_sf"/>
</dbReference>
<dbReference type="AlphaFoldDB" id="A0A8H7VDF6"/>
<accession>A0A8H7VDF6</accession>
<dbReference type="Gene3D" id="2.60.120.330">
    <property type="entry name" value="B-lactam Antibiotic, Isopenicillin N Synthase, Chain"/>
    <property type="match status" value="1"/>
</dbReference>
<organism evidence="2 3">
    <name type="scientific">Circinella minor</name>
    <dbReference type="NCBI Taxonomy" id="1195481"/>
    <lineage>
        <taxon>Eukaryota</taxon>
        <taxon>Fungi</taxon>
        <taxon>Fungi incertae sedis</taxon>
        <taxon>Mucoromycota</taxon>
        <taxon>Mucoromycotina</taxon>
        <taxon>Mucoromycetes</taxon>
        <taxon>Mucorales</taxon>
        <taxon>Lichtheimiaceae</taxon>
        <taxon>Circinella</taxon>
    </lineage>
</organism>
<dbReference type="InterPro" id="IPR026992">
    <property type="entry name" value="DIOX_N"/>
</dbReference>
<dbReference type="Proteomes" id="UP000646827">
    <property type="component" value="Unassembled WGS sequence"/>
</dbReference>
<dbReference type="Pfam" id="PF14226">
    <property type="entry name" value="DIOX_N"/>
    <property type="match status" value="1"/>
</dbReference>
<dbReference type="OrthoDB" id="406156at2759"/>
<reference evidence="2 3" key="1">
    <citation type="submission" date="2020-12" db="EMBL/GenBank/DDBJ databases">
        <title>Metabolic potential, ecology and presence of endohyphal bacteria is reflected in genomic diversity of Mucoromycotina.</title>
        <authorList>
            <person name="Muszewska A."/>
            <person name="Okrasinska A."/>
            <person name="Steczkiewicz K."/>
            <person name="Drgas O."/>
            <person name="Orlowska M."/>
            <person name="Perlinska-Lenart U."/>
            <person name="Aleksandrzak-Piekarczyk T."/>
            <person name="Szatraj K."/>
            <person name="Zielenkiewicz U."/>
            <person name="Pilsyk S."/>
            <person name="Malc E."/>
            <person name="Mieczkowski P."/>
            <person name="Kruszewska J.S."/>
            <person name="Biernat P."/>
            <person name="Pawlowska J."/>
        </authorList>
    </citation>
    <scope>NUCLEOTIDE SEQUENCE [LARGE SCALE GENOMIC DNA]</scope>
    <source>
        <strain evidence="2 3">CBS 142.35</strain>
    </source>
</reference>
<gene>
    <name evidence="2" type="ORF">INT45_009915</name>
</gene>
<dbReference type="SUPFAM" id="SSF51197">
    <property type="entry name" value="Clavaminate synthase-like"/>
    <property type="match status" value="1"/>
</dbReference>
<comment type="caution">
    <text evidence="2">The sequence shown here is derived from an EMBL/GenBank/DDBJ whole genome shotgun (WGS) entry which is preliminary data.</text>
</comment>
<evidence type="ECO:0000313" key="3">
    <source>
        <dbReference type="Proteomes" id="UP000646827"/>
    </source>
</evidence>
<evidence type="ECO:0000259" key="1">
    <source>
        <dbReference type="Pfam" id="PF14226"/>
    </source>
</evidence>
<evidence type="ECO:0000313" key="2">
    <source>
        <dbReference type="EMBL" id="KAG2216365.1"/>
    </source>
</evidence>
<dbReference type="EMBL" id="JAEPRB010000415">
    <property type="protein sequence ID" value="KAG2216365.1"/>
    <property type="molecule type" value="Genomic_DNA"/>
</dbReference>